<protein>
    <recommendedName>
        <fullName evidence="6">O-antigen ligase-related domain-containing protein</fullName>
    </recommendedName>
</protein>
<dbReference type="InterPro" id="IPR007016">
    <property type="entry name" value="O-antigen_ligase-rel_domated"/>
</dbReference>
<name>A0A1G2B447_9BACT</name>
<evidence type="ECO:0000256" key="4">
    <source>
        <dbReference type="ARBA" id="ARBA00023136"/>
    </source>
</evidence>
<accession>A0A1G2B447</accession>
<keyword evidence="4 5" id="KW-0472">Membrane</keyword>
<evidence type="ECO:0000256" key="3">
    <source>
        <dbReference type="ARBA" id="ARBA00022989"/>
    </source>
</evidence>
<dbReference type="Pfam" id="PF04932">
    <property type="entry name" value="Wzy_C"/>
    <property type="match status" value="1"/>
</dbReference>
<feature type="transmembrane region" description="Helical" evidence="5">
    <location>
        <begin position="26"/>
        <end position="49"/>
    </location>
</feature>
<comment type="subcellular location">
    <subcellularLocation>
        <location evidence="1">Membrane</location>
        <topology evidence="1">Multi-pass membrane protein</topology>
    </subcellularLocation>
</comment>
<evidence type="ECO:0000256" key="5">
    <source>
        <dbReference type="SAM" id="Phobius"/>
    </source>
</evidence>
<feature type="transmembrane region" description="Helical" evidence="5">
    <location>
        <begin position="249"/>
        <end position="271"/>
    </location>
</feature>
<gene>
    <name evidence="7" type="ORF">A2898_01715</name>
</gene>
<dbReference type="PANTHER" id="PTHR37422:SF13">
    <property type="entry name" value="LIPOPOLYSACCHARIDE BIOSYNTHESIS PROTEIN PA4999-RELATED"/>
    <property type="match status" value="1"/>
</dbReference>
<evidence type="ECO:0000256" key="2">
    <source>
        <dbReference type="ARBA" id="ARBA00022692"/>
    </source>
</evidence>
<evidence type="ECO:0000256" key="1">
    <source>
        <dbReference type="ARBA" id="ARBA00004141"/>
    </source>
</evidence>
<feature type="transmembrane region" description="Helical" evidence="5">
    <location>
        <begin position="369"/>
        <end position="390"/>
    </location>
</feature>
<feature type="transmembrane region" description="Helical" evidence="5">
    <location>
        <begin position="112"/>
        <end position="133"/>
    </location>
</feature>
<dbReference type="InterPro" id="IPR051533">
    <property type="entry name" value="WaaL-like"/>
</dbReference>
<feature type="domain" description="O-antigen ligase-related" evidence="6">
    <location>
        <begin position="210"/>
        <end position="353"/>
    </location>
</feature>
<feature type="transmembrane region" description="Helical" evidence="5">
    <location>
        <begin position="61"/>
        <end position="78"/>
    </location>
</feature>
<sequence>MPVLIIALPFQTQLILKEGVIKGETWQYGTIGIFAFDILVILWAAIFLVTQRRVYGVSNTIWLVTGALWATAFFSVWFSSNRLISWYHVGMLAVGICVMWLFVGWKPRIRELGIAFAISGVIQSILGIMQVLMQKVFSSTVLGMAAHTPEAIGAAVVGTTEGRFLRAYGSFPHPNTLAGFLVICLLLSIGWYLRASARWERMCALAAQGIISAGIVSTFSRSAWAIAAATVLFTGVMIVHYYPSLRRHIIFSLISIGFAASAFGALFYPLVLTRVFGGTRLEVQSVTERLAGYTDARIVLEEAWLHGTGIGSYTLAVRDDVDRDRPIWQLQPVHNTYLLVAAEVSVFGLVFLLLLLFELFKEGIMRTISLPLGSSLALGVLLAVLITGLFDHYYWSLHGGIVVFWASIGAALCLLYGGEKPTGDVDK</sequence>
<dbReference type="AlphaFoldDB" id="A0A1G2B447"/>
<feature type="transmembrane region" description="Helical" evidence="5">
    <location>
        <begin position="225"/>
        <end position="242"/>
    </location>
</feature>
<reference evidence="7 8" key="1">
    <citation type="journal article" date="2016" name="Nat. Commun.">
        <title>Thousands of microbial genomes shed light on interconnected biogeochemical processes in an aquifer system.</title>
        <authorList>
            <person name="Anantharaman K."/>
            <person name="Brown C.T."/>
            <person name="Hug L.A."/>
            <person name="Sharon I."/>
            <person name="Castelle C.J."/>
            <person name="Probst A.J."/>
            <person name="Thomas B.C."/>
            <person name="Singh A."/>
            <person name="Wilkins M.J."/>
            <person name="Karaoz U."/>
            <person name="Brodie E.L."/>
            <person name="Williams K.H."/>
            <person name="Hubbard S.S."/>
            <person name="Banfield J.F."/>
        </authorList>
    </citation>
    <scope>NUCLEOTIDE SEQUENCE [LARGE SCALE GENOMIC DNA]</scope>
</reference>
<feature type="transmembrane region" description="Helical" evidence="5">
    <location>
        <begin position="202"/>
        <end position="219"/>
    </location>
</feature>
<dbReference type="GO" id="GO:0016020">
    <property type="term" value="C:membrane"/>
    <property type="evidence" value="ECO:0007669"/>
    <property type="project" value="UniProtKB-SubCell"/>
</dbReference>
<organism evidence="7 8">
    <name type="scientific">Candidatus Kerfeldbacteria bacterium RIFCSPLOWO2_01_FULL_48_11</name>
    <dbReference type="NCBI Taxonomy" id="1798543"/>
    <lineage>
        <taxon>Bacteria</taxon>
        <taxon>Candidatus Kerfeldiibacteriota</taxon>
    </lineage>
</organism>
<keyword evidence="2 5" id="KW-0812">Transmembrane</keyword>
<proteinExistence type="predicted"/>
<comment type="caution">
    <text evidence="7">The sequence shown here is derived from an EMBL/GenBank/DDBJ whole genome shotgun (WGS) entry which is preliminary data.</text>
</comment>
<dbReference type="STRING" id="1798543.A2898_01715"/>
<feature type="transmembrane region" description="Helical" evidence="5">
    <location>
        <begin position="337"/>
        <end position="357"/>
    </location>
</feature>
<evidence type="ECO:0000313" key="8">
    <source>
        <dbReference type="Proteomes" id="UP000179164"/>
    </source>
</evidence>
<evidence type="ECO:0000313" key="7">
    <source>
        <dbReference type="EMBL" id="OGY83973.1"/>
    </source>
</evidence>
<feature type="transmembrane region" description="Helical" evidence="5">
    <location>
        <begin position="84"/>
        <end position="105"/>
    </location>
</feature>
<feature type="transmembrane region" description="Helical" evidence="5">
    <location>
        <begin position="177"/>
        <end position="195"/>
    </location>
</feature>
<keyword evidence="3 5" id="KW-1133">Transmembrane helix</keyword>
<dbReference type="Proteomes" id="UP000179164">
    <property type="component" value="Unassembled WGS sequence"/>
</dbReference>
<feature type="transmembrane region" description="Helical" evidence="5">
    <location>
        <begin position="396"/>
        <end position="417"/>
    </location>
</feature>
<dbReference type="EMBL" id="MHKE01000012">
    <property type="protein sequence ID" value="OGY83973.1"/>
    <property type="molecule type" value="Genomic_DNA"/>
</dbReference>
<evidence type="ECO:0000259" key="6">
    <source>
        <dbReference type="Pfam" id="PF04932"/>
    </source>
</evidence>
<dbReference type="PANTHER" id="PTHR37422">
    <property type="entry name" value="TEICHURONIC ACID BIOSYNTHESIS PROTEIN TUAE"/>
    <property type="match status" value="1"/>
</dbReference>